<feature type="chain" id="PRO_5045173423" evidence="1">
    <location>
        <begin position="20"/>
        <end position="133"/>
    </location>
</feature>
<comment type="caution">
    <text evidence="2">The sequence shown here is derived from an EMBL/GenBank/DDBJ whole genome shotgun (WGS) entry which is preliminary data.</text>
</comment>
<protein>
    <submittedName>
        <fullName evidence="2">Uncharacterized protein</fullName>
    </submittedName>
</protein>
<evidence type="ECO:0000313" key="2">
    <source>
        <dbReference type="EMBL" id="MCE5166496.1"/>
    </source>
</evidence>
<reference evidence="2 3" key="1">
    <citation type="journal article" date="2021" name="BMC Genomics">
        <title>Datura genome reveals duplications of psychoactive alkaloid biosynthetic genes and high mutation rate following tissue culture.</title>
        <authorList>
            <person name="Rajewski A."/>
            <person name="Carter-House D."/>
            <person name="Stajich J."/>
            <person name="Litt A."/>
        </authorList>
    </citation>
    <scope>NUCLEOTIDE SEQUENCE [LARGE SCALE GENOMIC DNA]</scope>
    <source>
        <strain evidence="2">AR-01</strain>
    </source>
</reference>
<accession>A0ABS8Y408</accession>
<evidence type="ECO:0000256" key="1">
    <source>
        <dbReference type="SAM" id="SignalP"/>
    </source>
</evidence>
<keyword evidence="1" id="KW-0732">Signal</keyword>
<sequence>MSHWLAALTTLLRQSLVGIQDFQVVTIDGDNESSKGATIRCIDWLEESEGWTSGGNGRNNRVSHCWATSQETVQPTDGYDGSSEVTMTRSGDRCFEKMKVQGVQVHLTNGDDGSLYETMTRLEGRLFQFKKFS</sequence>
<feature type="signal peptide" evidence="1">
    <location>
        <begin position="1"/>
        <end position="19"/>
    </location>
</feature>
<feature type="non-terminal residue" evidence="2">
    <location>
        <position position="133"/>
    </location>
</feature>
<proteinExistence type="predicted"/>
<evidence type="ECO:0000313" key="3">
    <source>
        <dbReference type="Proteomes" id="UP000823775"/>
    </source>
</evidence>
<dbReference type="Proteomes" id="UP000823775">
    <property type="component" value="Unassembled WGS sequence"/>
</dbReference>
<dbReference type="EMBL" id="JACEIK010024868">
    <property type="protein sequence ID" value="MCE5166496.1"/>
    <property type="molecule type" value="Genomic_DNA"/>
</dbReference>
<name>A0ABS8Y408_DATST</name>
<keyword evidence="3" id="KW-1185">Reference proteome</keyword>
<gene>
    <name evidence="2" type="ORF">HAX54_020617</name>
</gene>
<organism evidence="2 3">
    <name type="scientific">Datura stramonium</name>
    <name type="common">Jimsonweed</name>
    <name type="synonym">Common thornapple</name>
    <dbReference type="NCBI Taxonomy" id="4076"/>
    <lineage>
        <taxon>Eukaryota</taxon>
        <taxon>Viridiplantae</taxon>
        <taxon>Streptophyta</taxon>
        <taxon>Embryophyta</taxon>
        <taxon>Tracheophyta</taxon>
        <taxon>Spermatophyta</taxon>
        <taxon>Magnoliopsida</taxon>
        <taxon>eudicotyledons</taxon>
        <taxon>Gunneridae</taxon>
        <taxon>Pentapetalae</taxon>
        <taxon>asterids</taxon>
        <taxon>lamiids</taxon>
        <taxon>Solanales</taxon>
        <taxon>Solanaceae</taxon>
        <taxon>Solanoideae</taxon>
        <taxon>Datureae</taxon>
        <taxon>Datura</taxon>
    </lineage>
</organism>